<evidence type="ECO:0000259" key="20">
    <source>
        <dbReference type="PROSITE" id="PS50060"/>
    </source>
</evidence>
<dbReference type="SUPFAM" id="SSF56112">
    <property type="entry name" value="Protein kinase-like (PK-like)"/>
    <property type="match status" value="1"/>
</dbReference>
<keyword evidence="4" id="KW-0808">Transferase</keyword>
<evidence type="ECO:0000256" key="16">
    <source>
        <dbReference type="PROSITE-ProRule" id="PRU00124"/>
    </source>
</evidence>
<name>A0A7R8Z8X2_TIMDO</name>
<dbReference type="Gene3D" id="2.60.120.200">
    <property type="match status" value="1"/>
</dbReference>
<dbReference type="InterPro" id="IPR000998">
    <property type="entry name" value="MAM_dom"/>
</dbReference>
<feature type="binding site" evidence="17">
    <location>
        <position position="1292"/>
    </location>
    <ligand>
        <name>ATP</name>
        <dbReference type="ChEBI" id="CHEBI:30616"/>
    </ligand>
</feature>
<evidence type="ECO:0000256" key="3">
    <source>
        <dbReference type="ARBA" id="ARBA00022475"/>
    </source>
</evidence>
<evidence type="ECO:0000256" key="13">
    <source>
        <dbReference type="ARBA" id="ARBA00023157"/>
    </source>
</evidence>
<dbReference type="Pfam" id="PF07714">
    <property type="entry name" value="PK_Tyr_Ser-Thr"/>
    <property type="match status" value="1"/>
</dbReference>
<evidence type="ECO:0000256" key="2">
    <source>
        <dbReference type="ARBA" id="ARBA00011902"/>
    </source>
</evidence>
<keyword evidence="9 17" id="KW-0067">ATP-binding</keyword>
<dbReference type="Pfam" id="PF00057">
    <property type="entry name" value="Ldl_recept_a"/>
    <property type="match status" value="1"/>
</dbReference>
<dbReference type="InterPro" id="IPR036055">
    <property type="entry name" value="LDL_receptor-like_sf"/>
</dbReference>
<dbReference type="GO" id="GO:0005524">
    <property type="term" value="F:ATP binding"/>
    <property type="evidence" value="ECO:0007669"/>
    <property type="project" value="UniProtKB-UniRule"/>
</dbReference>
<dbReference type="PANTHER" id="PTHR23282">
    <property type="entry name" value="APICAL ENDOSOMAL GLYCOPROTEIN PRECURSOR"/>
    <property type="match status" value="1"/>
</dbReference>
<keyword evidence="6" id="KW-0732">Signal</keyword>
<sequence>MREGGQGAQWVSNTPTLQYLQDLLGHRREEGQGAQWDLLGHRREGGQGVQWVSNTPTLQYLQDLLGHRREGGQGAQWVSNTPTLQYLQDLLGHRREGGQGAQWVSNTPTLQYLQDLLGHRREGGQGAQWVSNTPTLQYLQDLLGHRREGGQGAQWVSNTPTLQYLQDLLGHRREGGQGAQWVSNTPTLQYLQDLLGHRREGGQGAQWVSNTPTLQYLQDLLGHRREGGQGAQWVSNTPTLQYLQDLLGHRREGGQGAQWVSNTPTLQYLQDLLGHRREGGQGAQWVSNTPTLQYLQDLLGHRREGGQGAQWVSNTPTLQYLQDLLGHRREGGQGAQWVSNTPTLQYLQDLLGHRREGGQGAQWVSNTPTLQYLQDLLGHRREGGQGAQWVSNTPTLQYLQDLLGHRREGGQGAQWVSNTPTLQYLQDLLGHRREGGQGAQWVSNTPTLQYLQDLLGHRREGGQGAQWVSNTPTLQYLQDLLGHRREGGQGAQWVSNTPTLQYLQDLLGHRREGGQGAQCYLNWEKYILNIGRISQKFIIVLEVVNWGVTPGHIAVDNIALVDCFPDFPMTNSCLAPKFQCKDELCIERWQVCDITRDCLTGEDEEQECKKVPSTGRCDFQDGWCGWHNILLDNLQWELHSGETPNDRTGPSFDHTYKNASGVYAYVLMAKKGRQMGDEAKLRSALFNPPPPCHSNISSPFYNSCSIRFHYHQYGPHSGSLALHQVEVSTKEKDKRVSQLFWSFGDKGDQWHRHMVVLPRTTHRYYLQFEARRGFSTKGDVAVDDISLSPECFGIGIPPEILNGYNYTLYEDYMLSSCGMEGREGPTTENCSLAYNNTSTEVTMVDTPEGVRMQRWVVPDSGYYTIIAKGASGGKGANYEHGSSHGAVIRAIAELYKGQYILALVGQHGTDSCKKQMSSKEQSPCTPIRTVTPKETTSLIRELSKLEILDGGGGGGGATFVFLTNKQSNLMPLMIAAGGGGLGHNTLPENRVQHAHEPNPSLPPVSGVEHGNNSAGGGGGFHRNGNATVREISGKALMEGSHGGKACYFSTNGMGDGGFGGGGGGCNAGGGGGGSTGGAAWNDSISNGEGGYSFIGSMVLLGETLKRPHSGGGSIHIIPAVDNGCGCDFQCVALDEYRHDVKCLCPEGWSLDYDNTTCRSEPPSTQQDAKVPIWVYVIGAIASAVLFLFLAFIFFFLYNYYQHKKLAMMRRHVLSGPDLQLNRLREASDNMMTEYNPNYEFGGGTYTIRDLKDIPRDHLRLVKALGQGAFGEVYQGFFRHRAGDAVEMPVAVKLLINVFFKFCQPIHRVEKTSRVHVTAILADYYRKGGKAMLPIKWMPPEAFMDGIFTSKTDV</sequence>
<evidence type="ECO:0000256" key="9">
    <source>
        <dbReference type="ARBA" id="ARBA00022840"/>
    </source>
</evidence>
<dbReference type="GO" id="GO:0004714">
    <property type="term" value="F:transmembrane receptor protein tyrosine kinase activity"/>
    <property type="evidence" value="ECO:0007669"/>
    <property type="project" value="UniProtKB-EC"/>
</dbReference>
<keyword evidence="13 16" id="KW-1015">Disulfide bond</keyword>
<organism evidence="21">
    <name type="scientific">Timema douglasi</name>
    <name type="common">Walking stick</name>
    <dbReference type="NCBI Taxonomy" id="61478"/>
    <lineage>
        <taxon>Eukaryota</taxon>
        <taxon>Metazoa</taxon>
        <taxon>Ecdysozoa</taxon>
        <taxon>Arthropoda</taxon>
        <taxon>Hexapoda</taxon>
        <taxon>Insecta</taxon>
        <taxon>Pterygota</taxon>
        <taxon>Neoptera</taxon>
        <taxon>Polyneoptera</taxon>
        <taxon>Phasmatodea</taxon>
        <taxon>Timematodea</taxon>
        <taxon>Timematoidea</taxon>
        <taxon>Timematidae</taxon>
        <taxon>Timema</taxon>
    </lineage>
</organism>
<evidence type="ECO:0000256" key="8">
    <source>
        <dbReference type="ARBA" id="ARBA00022777"/>
    </source>
</evidence>
<reference evidence="21" key="1">
    <citation type="submission" date="2020-11" db="EMBL/GenBank/DDBJ databases">
        <authorList>
            <person name="Tran Van P."/>
        </authorList>
    </citation>
    <scope>NUCLEOTIDE SEQUENCE</scope>
</reference>
<dbReference type="CDD" id="cd06263">
    <property type="entry name" value="MAM"/>
    <property type="match status" value="1"/>
</dbReference>
<dbReference type="SUPFAM" id="SSF57424">
    <property type="entry name" value="LDL receptor-like module"/>
    <property type="match status" value="1"/>
</dbReference>
<proteinExistence type="predicted"/>
<dbReference type="PROSITE" id="PS50060">
    <property type="entry name" value="MAM_2"/>
    <property type="match status" value="1"/>
</dbReference>
<keyword evidence="3" id="KW-1003">Cell membrane</keyword>
<dbReference type="FunFam" id="2.60.120.200:FF:000193">
    <property type="entry name" value="Tyrosine-protein kinase receptor"/>
    <property type="match status" value="1"/>
</dbReference>
<protein>
    <recommendedName>
        <fullName evidence="2">receptor protein-tyrosine kinase</fullName>
        <ecNumber evidence="2">2.7.10.1</ecNumber>
    </recommendedName>
</protein>
<dbReference type="SMART" id="SM00137">
    <property type="entry name" value="MAM"/>
    <property type="match status" value="1"/>
</dbReference>
<keyword evidence="11 19" id="KW-0472">Membrane</keyword>
<evidence type="ECO:0000256" key="1">
    <source>
        <dbReference type="ARBA" id="ARBA00004251"/>
    </source>
</evidence>
<keyword evidence="8" id="KW-0418">Kinase</keyword>
<gene>
    <name evidence="21" type="ORF">TDIB3V08_LOCUS4213</name>
</gene>
<evidence type="ECO:0000256" key="6">
    <source>
        <dbReference type="ARBA" id="ARBA00022729"/>
    </source>
</evidence>
<evidence type="ECO:0000313" key="21">
    <source>
        <dbReference type="EMBL" id="CAD7197920.1"/>
    </source>
</evidence>
<dbReference type="InterPro" id="IPR017441">
    <property type="entry name" value="Protein_kinase_ATP_BS"/>
</dbReference>
<evidence type="ECO:0000256" key="17">
    <source>
        <dbReference type="PROSITE-ProRule" id="PRU10141"/>
    </source>
</evidence>
<dbReference type="SMART" id="SM00192">
    <property type="entry name" value="LDLa"/>
    <property type="match status" value="1"/>
</dbReference>
<evidence type="ECO:0000256" key="10">
    <source>
        <dbReference type="ARBA" id="ARBA00022989"/>
    </source>
</evidence>
<accession>A0A7R8Z8X2</accession>
<evidence type="ECO:0000256" key="11">
    <source>
        <dbReference type="ARBA" id="ARBA00023136"/>
    </source>
</evidence>
<dbReference type="InterPro" id="IPR001245">
    <property type="entry name" value="Ser-Thr/Tyr_kinase_cat_dom"/>
</dbReference>
<evidence type="ECO:0000256" key="12">
    <source>
        <dbReference type="ARBA" id="ARBA00023137"/>
    </source>
</evidence>
<dbReference type="InterPro" id="IPR002172">
    <property type="entry name" value="LDrepeatLR_classA_rpt"/>
</dbReference>
<feature type="domain" description="MAM" evidence="20">
    <location>
        <begin position="615"/>
        <end position="793"/>
    </location>
</feature>
<evidence type="ECO:0000256" key="5">
    <source>
        <dbReference type="ARBA" id="ARBA00022692"/>
    </source>
</evidence>
<dbReference type="GO" id="GO:0005886">
    <property type="term" value="C:plasma membrane"/>
    <property type="evidence" value="ECO:0007669"/>
    <property type="project" value="UniProtKB-SubCell"/>
</dbReference>
<keyword evidence="12" id="KW-0829">Tyrosine-protein kinase</keyword>
<dbReference type="PROSITE" id="PS00107">
    <property type="entry name" value="PROTEIN_KINASE_ATP"/>
    <property type="match status" value="1"/>
</dbReference>
<dbReference type="Gene3D" id="3.30.200.20">
    <property type="entry name" value="Phosphorylase Kinase, domain 1"/>
    <property type="match status" value="1"/>
</dbReference>
<evidence type="ECO:0000256" key="19">
    <source>
        <dbReference type="SAM" id="Phobius"/>
    </source>
</evidence>
<keyword evidence="10 19" id="KW-1133">Transmembrane helix</keyword>
<dbReference type="PROSITE" id="PS50068">
    <property type="entry name" value="LDLRA_2"/>
    <property type="match status" value="1"/>
</dbReference>
<comment type="caution">
    <text evidence="16">Lacks conserved residue(s) required for the propagation of feature annotation.</text>
</comment>
<evidence type="ECO:0000256" key="15">
    <source>
        <dbReference type="ARBA" id="ARBA00023180"/>
    </source>
</evidence>
<comment type="subcellular location">
    <subcellularLocation>
        <location evidence="1">Cell membrane</location>
        <topology evidence="1">Single-pass type I membrane protein</topology>
    </subcellularLocation>
</comment>
<dbReference type="EMBL" id="OA565907">
    <property type="protein sequence ID" value="CAD7197920.1"/>
    <property type="molecule type" value="Genomic_DNA"/>
</dbReference>
<evidence type="ECO:0000256" key="14">
    <source>
        <dbReference type="ARBA" id="ARBA00023170"/>
    </source>
</evidence>
<dbReference type="EC" id="2.7.10.1" evidence="2"/>
<evidence type="ECO:0000256" key="18">
    <source>
        <dbReference type="SAM" id="MobiDB-lite"/>
    </source>
</evidence>
<feature type="disulfide bond" evidence="16">
    <location>
        <begin position="580"/>
        <end position="598"/>
    </location>
</feature>
<feature type="transmembrane region" description="Helical" evidence="19">
    <location>
        <begin position="1172"/>
        <end position="1200"/>
    </location>
</feature>
<keyword evidence="15" id="KW-0325">Glycoprotein</keyword>
<keyword evidence="14" id="KW-0675">Receptor</keyword>
<dbReference type="InterPro" id="IPR023415">
    <property type="entry name" value="LDLR_class-A_CS"/>
</dbReference>
<keyword evidence="5 19" id="KW-0812">Transmembrane</keyword>
<dbReference type="Gene3D" id="4.10.400.10">
    <property type="entry name" value="Low-density Lipoprotein Receptor"/>
    <property type="match status" value="1"/>
</dbReference>
<dbReference type="CDD" id="cd00112">
    <property type="entry name" value="LDLa"/>
    <property type="match status" value="1"/>
</dbReference>
<dbReference type="SUPFAM" id="SSF49899">
    <property type="entry name" value="Concanavalin A-like lectins/glucanases"/>
    <property type="match status" value="1"/>
</dbReference>
<dbReference type="InterPro" id="IPR055163">
    <property type="entry name" value="ALK/LTK-like_GRD"/>
</dbReference>
<dbReference type="PANTHER" id="PTHR23282:SF146">
    <property type="entry name" value="RT07201P-RELATED"/>
    <property type="match status" value="1"/>
</dbReference>
<dbReference type="InterPro" id="IPR011009">
    <property type="entry name" value="Kinase-like_dom_sf"/>
</dbReference>
<feature type="region of interest" description="Disordered" evidence="18">
    <location>
        <begin position="991"/>
        <end position="1022"/>
    </location>
</feature>
<dbReference type="InterPro" id="IPR051560">
    <property type="entry name" value="MAM_domain-containing"/>
</dbReference>
<feature type="disulfide bond" evidence="16">
    <location>
        <begin position="573"/>
        <end position="585"/>
    </location>
</feature>
<dbReference type="PROSITE" id="PS01209">
    <property type="entry name" value="LDLRA_1"/>
    <property type="match status" value="1"/>
</dbReference>
<dbReference type="Pfam" id="PF00629">
    <property type="entry name" value="MAM"/>
    <property type="match status" value="1"/>
</dbReference>
<evidence type="ECO:0000256" key="7">
    <source>
        <dbReference type="ARBA" id="ARBA00022741"/>
    </source>
</evidence>
<dbReference type="InterPro" id="IPR013320">
    <property type="entry name" value="ConA-like_dom_sf"/>
</dbReference>
<keyword evidence="7 17" id="KW-0547">Nucleotide-binding</keyword>
<evidence type="ECO:0000256" key="4">
    <source>
        <dbReference type="ARBA" id="ARBA00022679"/>
    </source>
</evidence>
<dbReference type="Pfam" id="PF12810">
    <property type="entry name" value="ALK_LTK_GRD"/>
    <property type="match status" value="1"/>
</dbReference>